<evidence type="ECO:0000313" key="2">
    <source>
        <dbReference type="Proteomes" id="UP001057402"/>
    </source>
</evidence>
<name>A0ACB9MNS0_9MYRT</name>
<reference evidence="2" key="1">
    <citation type="journal article" date="2023" name="Front. Plant Sci.">
        <title>Chromosomal-level genome assembly of Melastoma candidum provides insights into trichome evolution.</title>
        <authorList>
            <person name="Zhong Y."/>
            <person name="Wu W."/>
            <person name="Sun C."/>
            <person name="Zou P."/>
            <person name="Liu Y."/>
            <person name="Dai S."/>
            <person name="Zhou R."/>
        </authorList>
    </citation>
    <scope>NUCLEOTIDE SEQUENCE [LARGE SCALE GENOMIC DNA]</scope>
</reference>
<evidence type="ECO:0000313" key="1">
    <source>
        <dbReference type="EMBL" id="KAI4325977.1"/>
    </source>
</evidence>
<accession>A0ACB9MNS0</accession>
<dbReference type="EMBL" id="CM042888">
    <property type="protein sequence ID" value="KAI4325977.1"/>
    <property type="molecule type" value="Genomic_DNA"/>
</dbReference>
<protein>
    <submittedName>
        <fullName evidence="1">Uncharacterized protein</fullName>
    </submittedName>
</protein>
<gene>
    <name evidence="1" type="ORF">MLD38_031336</name>
</gene>
<organism evidence="1 2">
    <name type="scientific">Melastoma candidum</name>
    <dbReference type="NCBI Taxonomy" id="119954"/>
    <lineage>
        <taxon>Eukaryota</taxon>
        <taxon>Viridiplantae</taxon>
        <taxon>Streptophyta</taxon>
        <taxon>Embryophyta</taxon>
        <taxon>Tracheophyta</taxon>
        <taxon>Spermatophyta</taxon>
        <taxon>Magnoliopsida</taxon>
        <taxon>eudicotyledons</taxon>
        <taxon>Gunneridae</taxon>
        <taxon>Pentapetalae</taxon>
        <taxon>rosids</taxon>
        <taxon>malvids</taxon>
        <taxon>Myrtales</taxon>
        <taxon>Melastomataceae</taxon>
        <taxon>Melastomatoideae</taxon>
        <taxon>Melastomateae</taxon>
        <taxon>Melastoma</taxon>
    </lineage>
</organism>
<keyword evidence="2" id="KW-1185">Reference proteome</keyword>
<dbReference type="Proteomes" id="UP001057402">
    <property type="component" value="Chromosome 9"/>
</dbReference>
<comment type="caution">
    <text evidence="1">The sequence shown here is derived from an EMBL/GenBank/DDBJ whole genome shotgun (WGS) entry which is preliminary data.</text>
</comment>
<proteinExistence type="predicted"/>
<sequence length="505" mass="56278">MLLCMTDTSVWCSCGQAEFQTELVEQVDQKHVTPGDIMVFELGGLFPGDIRLLTSKHLIVPVADHCCSQLSLTGESKSTEKMADIKEDEHSPPGLMKYMCFMSTNVISGNDTSLVILTGSRTYMSTIFSTIGKQKPLEDFESGVWRIPYVLVGVMLIIVTVTILAEHYTSHELSESIIFVISVACALTPQMLPLIVNTSLVQGALTMAKDSSLRLTDCLLAARDILCIDKTGTLTMDGSILTDHLERWVKHERRKFLERYMITKGALEEVMKVCSSIERIDTGAITEFSDDEYRRISLGEDISNEGLRTTVRVAAKRLRLDKNVGSEDANESTESDTMFPGLTFFDPPKDTAKEALRSLARKGVKAKVLTTGISVAKDISDIVLLEKDLNVLAVGVESGRMTFGNTMKYIKMSVIANVGSAASLLIATLFLRFEPWTLRQLLKQNFLYSVGQTAIPWDNMAEDYIKVPQSWSQKGMPMFILWNDPACMLCDATTLLFDLFYYQTY</sequence>